<organism evidence="2 3">
    <name type="scientific">Liparis tanakae</name>
    <name type="common">Tanaka's snailfish</name>
    <dbReference type="NCBI Taxonomy" id="230148"/>
    <lineage>
        <taxon>Eukaryota</taxon>
        <taxon>Metazoa</taxon>
        <taxon>Chordata</taxon>
        <taxon>Craniata</taxon>
        <taxon>Vertebrata</taxon>
        <taxon>Euteleostomi</taxon>
        <taxon>Actinopterygii</taxon>
        <taxon>Neopterygii</taxon>
        <taxon>Teleostei</taxon>
        <taxon>Neoteleostei</taxon>
        <taxon>Acanthomorphata</taxon>
        <taxon>Eupercaria</taxon>
        <taxon>Perciformes</taxon>
        <taxon>Cottioidei</taxon>
        <taxon>Cottales</taxon>
        <taxon>Liparidae</taxon>
        <taxon>Liparis</taxon>
    </lineage>
</organism>
<sequence>MLPLMTAAEAAAALKGGDKDGEERKERRGEDRKGKEMRGEERRGKERSLPRGYFHQKMSLDFLEKLFWAVAKQCSAIEGVCPLSCESAGLPYLEPCSCSLALD</sequence>
<comment type="caution">
    <text evidence="2">The sequence shown here is derived from an EMBL/GenBank/DDBJ whole genome shotgun (WGS) entry which is preliminary data.</text>
</comment>
<gene>
    <name evidence="2" type="ORF">EYF80_053790</name>
</gene>
<protein>
    <submittedName>
        <fullName evidence="2">Uncharacterized protein</fullName>
    </submittedName>
</protein>
<dbReference type="Proteomes" id="UP000314294">
    <property type="component" value="Unassembled WGS sequence"/>
</dbReference>
<name>A0A4Z2F4H6_9TELE</name>
<dbReference type="AlphaFoldDB" id="A0A4Z2F4H6"/>
<feature type="region of interest" description="Disordered" evidence="1">
    <location>
        <begin position="11"/>
        <end position="48"/>
    </location>
</feature>
<evidence type="ECO:0000256" key="1">
    <source>
        <dbReference type="SAM" id="MobiDB-lite"/>
    </source>
</evidence>
<reference evidence="2 3" key="1">
    <citation type="submission" date="2019-03" db="EMBL/GenBank/DDBJ databases">
        <title>First draft genome of Liparis tanakae, snailfish: a comprehensive survey of snailfish specific genes.</title>
        <authorList>
            <person name="Kim W."/>
            <person name="Song I."/>
            <person name="Jeong J.-H."/>
            <person name="Kim D."/>
            <person name="Kim S."/>
            <person name="Ryu S."/>
            <person name="Song J.Y."/>
            <person name="Lee S.K."/>
        </authorList>
    </citation>
    <scope>NUCLEOTIDE SEQUENCE [LARGE SCALE GENOMIC DNA]</scope>
    <source>
        <tissue evidence="2">Muscle</tissue>
    </source>
</reference>
<accession>A0A4Z2F4H6</accession>
<proteinExistence type="predicted"/>
<keyword evidence="3" id="KW-1185">Reference proteome</keyword>
<dbReference type="EMBL" id="SRLO01001668">
    <property type="protein sequence ID" value="TNN36047.1"/>
    <property type="molecule type" value="Genomic_DNA"/>
</dbReference>
<feature type="compositionally biased region" description="Basic and acidic residues" evidence="1">
    <location>
        <begin position="16"/>
        <end position="48"/>
    </location>
</feature>
<evidence type="ECO:0000313" key="2">
    <source>
        <dbReference type="EMBL" id="TNN36047.1"/>
    </source>
</evidence>
<evidence type="ECO:0000313" key="3">
    <source>
        <dbReference type="Proteomes" id="UP000314294"/>
    </source>
</evidence>